<organism evidence="1 2">
    <name type="scientific">Trichonephila clavata</name>
    <name type="common">Joro spider</name>
    <name type="synonym">Nephila clavata</name>
    <dbReference type="NCBI Taxonomy" id="2740835"/>
    <lineage>
        <taxon>Eukaryota</taxon>
        <taxon>Metazoa</taxon>
        <taxon>Ecdysozoa</taxon>
        <taxon>Arthropoda</taxon>
        <taxon>Chelicerata</taxon>
        <taxon>Arachnida</taxon>
        <taxon>Araneae</taxon>
        <taxon>Araneomorphae</taxon>
        <taxon>Entelegynae</taxon>
        <taxon>Araneoidea</taxon>
        <taxon>Nephilidae</taxon>
        <taxon>Trichonephila</taxon>
    </lineage>
</organism>
<evidence type="ECO:0000313" key="1">
    <source>
        <dbReference type="EMBL" id="GFQ68652.1"/>
    </source>
</evidence>
<dbReference type="AlphaFoldDB" id="A0A8X6F305"/>
<accession>A0A8X6F305</accession>
<dbReference type="Gene3D" id="3.30.420.10">
    <property type="entry name" value="Ribonuclease H-like superfamily/Ribonuclease H"/>
    <property type="match status" value="1"/>
</dbReference>
<name>A0A8X6F305_TRICU</name>
<protein>
    <submittedName>
        <fullName evidence="1">Uncharacterized protein</fullName>
    </submittedName>
</protein>
<sequence length="76" mass="8754">MLPEIHKTSQIGTTLRFLSRYPTDEENFLDRIMTGDETWVPHVKVETKQQSMAWVIPVFNPDEESPSNFVSEEADG</sequence>
<proteinExistence type="predicted"/>
<comment type="caution">
    <text evidence="1">The sequence shown here is derived from an EMBL/GenBank/DDBJ whole genome shotgun (WGS) entry which is preliminary data.</text>
</comment>
<evidence type="ECO:0000313" key="2">
    <source>
        <dbReference type="Proteomes" id="UP000887116"/>
    </source>
</evidence>
<keyword evidence="2" id="KW-1185">Reference proteome</keyword>
<dbReference type="InterPro" id="IPR036397">
    <property type="entry name" value="RNaseH_sf"/>
</dbReference>
<reference evidence="1" key="1">
    <citation type="submission" date="2020-07" db="EMBL/GenBank/DDBJ databases">
        <title>Multicomponent nature underlies the extraordinary mechanical properties of spider dragline silk.</title>
        <authorList>
            <person name="Kono N."/>
            <person name="Nakamura H."/>
            <person name="Mori M."/>
            <person name="Yoshida Y."/>
            <person name="Ohtoshi R."/>
            <person name="Malay A.D."/>
            <person name="Moran D.A.P."/>
            <person name="Tomita M."/>
            <person name="Numata K."/>
            <person name="Arakawa K."/>
        </authorList>
    </citation>
    <scope>NUCLEOTIDE SEQUENCE</scope>
</reference>
<dbReference type="Proteomes" id="UP000887116">
    <property type="component" value="Unassembled WGS sequence"/>
</dbReference>
<dbReference type="GO" id="GO:0003676">
    <property type="term" value="F:nucleic acid binding"/>
    <property type="evidence" value="ECO:0007669"/>
    <property type="project" value="InterPro"/>
</dbReference>
<gene>
    <name evidence="1" type="primary">AVEN_211301_1</name>
    <name evidence="1" type="ORF">TNCT_717581</name>
</gene>
<dbReference type="OrthoDB" id="10438845at2759"/>
<dbReference type="EMBL" id="BMAO01030527">
    <property type="protein sequence ID" value="GFQ68652.1"/>
    <property type="molecule type" value="Genomic_DNA"/>
</dbReference>